<sequence length="479" mass="55822">MNKFTMKKLANFLIFLPLAVQAETFHAPQPVFFENNTLPKQTEPQIKTQLQTENPPAPSFALSDADSTKTKLEKLINYGVVKQQWDLLNKILPIYQQQTNYDKTLYRYAMGAMLRAEKEYPQAILLYQQILAEKPELAYPRFDLGVMLFENKQYRQAKAELELAKPELSPQMQQLTERYIQAMAERQSWQPDMELQYTQTDNVNNASSQQDIVLGGLRFKKDADSLPQKAHGFRYGVGLNRELNVGGNHFVTTNGRFSGVHYWDNQDYNEKSLYASLGYRYRSALQTVGFTPFFEQNWLGSPSYSKNYGAVADFRRELTAYWAISGSFSHTQKRYAQESVARRHNGYLNGISLSLSYQAKPNWLLFGGVEGSVDRSKDKAESSLRRGVNIGSVWEMKDFVSRVSVRYVKRDFQAENFYFPMKKRQDKEYSFNATIWHNRLQWQGFVPKLNYRYRKIDSNIPEFYSRKSGEWFVSVEKDF</sequence>
<feature type="chain" id="PRO_5017069163" evidence="8">
    <location>
        <begin position="23"/>
        <end position="479"/>
    </location>
</feature>
<keyword evidence="3" id="KW-0812">Transmembrane</keyword>
<dbReference type="EMBL" id="UGHH01000002">
    <property type="protein sequence ID" value="STO63613.1"/>
    <property type="molecule type" value="Genomic_DNA"/>
</dbReference>
<evidence type="ECO:0000256" key="7">
    <source>
        <dbReference type="ARBA" id="ARBA00023609"/>
    </source>
</evidence>
<evidence type="ECO:0000256" key="1">
    <source>
        <dbReference type="ARBA" id="ARBA00004571"/>
    </source>
</evidence>
<dbReference type="Pfam" id="PF04575">
    <property type="entry name" value="SlipAM"/>
    <property type="match status" value="1"/>
</dbReference>
<keyword evidence="2" id="KW-1134">Transmembrane beta strand</keyword>
<dbReference type="AlphaFoldDB" id="A0A377HZB9"/>
<organism evidence="11 12">
    <name type="scientific">Haemophilus parahaemolyticus</name>
    <dbReference type="NCBI Taxonomy" id="735"/>
    <lineage>
        <taxon>Bacteria</taxon>
        <taxon>Pseudomonadati</taxon>
        <taxon>Pseudomonadota</taxon>
        <taxon>Gammaproteobacteria</taxon>
        <taxon>Pasteurellales</taxon>
        <taxon>Pasteurellaceae</taxon>
        <taxon>Haemophilus</taxon>
    </lineage>
</organism>
<dbReference type="Pfam" id="PF24575">
    <property type="entry name" value="TPR_Slam"/>
    <property type="match status" value="1"/>
</dbReference>
<reference evidence="11 12" key="1">
    <citation type="submission" date="2018-06" db="EMBL/GenBank/DDBJ databases">
        <authorList>
            <consortium name="Pathogen Informatics"/>
            <person name="Doyle S."/>
        </authorList>
    </citation>
    <scope>NUCLEOTIDE SEQUENCE [LARGE SCALE GENOMIC DNA]</scope>
    <source>
        <strain evidence="11 12">NCTC10794</strain>
    </source>
</reference>
<feature type="domain" description="Surface lipoprotein assembly modifier C-terminal" evidence="9">
    <location>
        <begin position="189"/>
        <end position="479"/>
    </location>
</feature>
<dbReference type="SUPFAM" id="SSF48452">
    <property type="entry name" value="TPR-like"/>
    <property type="match status" value="1"/>
</dbReference>
<keyword evidence="4 8" id="KW-0732">Signal</keyword>
<dbReference type="GO" id="GO:0009279">
    <property type="term" value="C:cell outer membrane"/>
    <property type="evidence" value="ECO:0007669"/>
    <property type="project" value="UniProtKB-SubCell"/>
</dbReference>
<evidence type="ECO:0000256" key="8">
    <source>
        <dbReference type="SAM" id="SignalP"/>
    </source>
</evidence>
<evidence type="ECO:0000313" key="11">
    <source>
        <dbReference type="EMBL" id="STO63613.1"/>
    </source>
</evidence>
<evidence type="ECO:0000313" key="12">
    <source>
        <dbReference type="Proteomes" id="UP000254867"/>
    </source>
</evidence>
<comment type="similarity">
    <text evidence="7">Belongs to the Slam family.</text>
</comment>
<name>A0A377HZB9_HAEPH</name>
<dbReference type="InterPro" id="IPR011990">
    <property type="entry name" value="TPR-like_helical_dom_sf"/>
</dbReference>
<feature type="signal peptide" evidence="8">
    <location>
        <begin position="1"/>
        <end position="22"/>
    </location>
</feature>
<evidence type="ECO:0000259" key="10">
    <source>
        <dbReference type="Pfam" id="PF24575"/>
    </source>
</evidence>
<keyword evidence="6" id="KW-0998">Cell outer membrane</keyword>
<gene>
    <name evidence="11" type="ORF">NCTC10794_00651</name>
</gene>
<proteinExistence type="inferred from homology"/>
<evidence type="ECO:0000259" key="9">
    <source>
        <dbReference type="Pfam" id="PF04575"/>
    </source>
</evidence>
<keyword evidence="5" id="KW-0472">Membrane</keyword>
<feature type="domain" description="Surface lipoprotein assembly modifier N-terminal TPR repeats region" evidence="10">
    <location>
        <begin position="69"/>
        <end position="160"/>
    </location>
</feature>
<evidence type="ECO:0000256" key="5">
    <source>
        <dbReference type="ARBA" id="ARBA00023136"/>
    </source>
</evidence>
<evidence type="ECO:0000256" key="3">
    <source>
        <dbReference type="ARBA" id="ARBA00022692"/>
    </source>
</evidence>
<evidence type="ECO:0000256" key="6">
    <source>
        <dbReference type="ARBA" id="ARBA00023237"/>
    </source>
</evidence>
<dbReference type="InterPro" id="IPR007655">
    <property type="entry name" value="Slam_C"/>
</dbReference>
<protein>
    <submittedName>
        <fullName evidence="11">Putative outer membrane protein</fullName>
    </submittedName>
</protein>
<evidence type="ECO:0000256" key="4">
    <source>
        <dbReference type="ARBA" id="ARBA00022729"/>
    </source>
</evidence>
<dbReference type="Proteomes" id="UP000254867">
    <property type="component" value="Unassembled WGS sequence"/>
</dbReference>
<accession>A0A377HZB9</accession>
<dbReference type="InterPro" id="IPR057556">
    <property type="entry name" value="TPR_Slam"/>
</dbReference>
<evidence type="ECO:0000256" key="2">
    <source>
        <dbReference type="ARBA" id="ARBA00022452"/>
    </source>
</evidence>
<comment type="subcellular location">
    <subcellularLocation>
        <location evidence="1">Cell outer membrane</location>
        <topology evidence="1">Multi-pass membrane protein</topology>
    </subcellularLocation>
</comment>
<dbReference type="Gene3D" id="1.25.40.10">
    <property type="entry name" value="Tetratricopeptide repeat domain"/>
    <property type="match status" value="1"/>
</dbReference>